<accession>A0A8J3MUE3</accession>
<name>A0A8J3MUE3_9CHLR</name>
<comment type="caution">
    <text evidence="2">The sequence shown here is derived from an EMBL/GenBank/DDBJ whole genome shotgun (WGS) entry which is preliminary data.</text>
</comment>
<sequence length="208" mass="23854">MAQSFGIPQLVEYLNQMGLKISRIDEQQELLELVFHGEQGQWRLVVGLQRRDGLRKLMLIVPHVTHITQRKRLECLEALMAVNYRIAIGKFGLDLEDGEIRLEETIPLADHDLSFDQFQLAVGAIMQTVSIYNNLLPRIIYKGMPVQEALQTCEQEFFQQDQPKEDNNNKDGEPEPEAPGEISIDELPELNVEDILAEVARIFEKSKE</sequence>
<dbReference type="Proteomes" id="UP000612362">
    <property type="component" value="Unassembled WGS sequence"/>
</dbReference>
<evidence type="ECO:0000313" key="2">
    <source>
        <dbReference type="EMBL" id="GHO45320.1"/>
    </source>
</evidence>
<dbReference type="RefSeq" id="WP_220194664.1">
    <property type="nucleotide sequence ID" value="NZ_BNJF01000001.1"/>
</dbReference>
<evidence type="ECO:0000256" key="1">
    <source>
        <dbReference type="SAM" id="MobiDB-lite"/>
    </source>
</evidence>
<feature type="compositionally biased region" description="Basic and acidic residues" evidence="1">
    <location>
        <begin position="162"/>
        <end position="173"/>
    </location>
</feature>
<dbReference type="AlphaFoldDB" id="A0A8J3MUE3"/>
<feature type="compositionally biased region" description="Acidic residues" evidence="1">
    <location>
        <begin position="174"/>
        <end position="185"/>
    </location>
</feature>
<reference evidence="2" key="1">
    <citation type="submission" date="2020-10" db="EMBL/GenBank/DDBJ databases">
        <title>Taxonomic study of unclassified bacteria belonging to the class Ktedonobacteria.</title>
        <authorList>
            <person name="Yabe S."/>
            <person name="Wang C.M."/>
            <person name="Zheng Y."/>
            <person name="Sakai Y."/>
            <person name="Cavaletti L."/>
            <person name="Monciardini P."/>
            <person name="Donadio S."/>
        </authorList>
    </citation>
    <scope>NUCLEOTIDE SEQUENCE</scope>
    <source>
        <strain evidence="2">SOSP1-1</strain>
    </source>
</reference>
<proteinExistence type="predicted"/>
<evidence type="ECO:0008006" key="4">
    <source>
        <dbReference type="Google" id="ProtNLM"/>
    </source>
</evidence>
<evidence type="ECO:0000313" key="3">
    <source>
        <dbReference type="Proteomes" id="UP000612362"/>
    </source>
</evidence>
<dbReference type="InterPro" id="IPR019660">
    <property type="entry name" value="Put_sensory_transdc_reg_YbjN"/>
</dbReference>
<feature type="region of interest" description="Disordered" evidence="1">
    <location>
        <begin position="159"/>
        <end position="185"/>
    </location>
</feature>
<keyword evidence="3" id="KW-1185">Reference proteome</keyword>
<dbReference type="Pfam" id="PF10722">
    <property type="entry name" value="YbjN"/>
    <property type="match status" value="1"/>
</dbReference>
<protein>
    <recommendedName>
        <fullName evidence="4">YbjN domain-containing protein</fullName>
    </recommendedName>
</protein>
<gene>
    <name evidence="2" type="ORF">KSX_34830</name>
</gene>
<dbReference type="Gene3D" id="3.30.1460.10">
    <property type="match status" value="1"/>
</dbReference>
<dbReference type="EMBL" id="BNJF01000001">
    <property type="protein sequence ID" value="GHO45320.1"/>
    <property type="molecule type" value="Genomic_DNA"/>
</dbReference>
<organism evidence="2 3">
    <name type="scientific">Ktedonospora formicarum</name>
    <dbReference type="NCBI Taxonomy" id="2778364"/>
    <lineage>
        <taxon>Bacteria</taxon>
        <taxon>Bacillati</taxon>
        <taxon>Chloroflexota</taxon>
        <taxon>Ktedonobacteria</taxon>
        <taxon>Ktedonobacterales</taxon>
        <taxon>Ktedonobacteraceae</taxon>
        <taxon>Ktedonospora</taxon>
    </lineage>
</organism>